<keyword evidence="3" id="KW-1185">Reference proteome</keyword>
<organism evidence="2 3">
    <name type="scientific">Marinobacter zhanjiangensis</name>
    <dbReference type="NCBI Taxonomy" id="578215"/>
    <lineage>
        <taxon>Bacteria</taxon>
        <taxon>Pseudomonadati</taxon>
        <taxon>Pseudomonadota</taxon>
        <taxon>Gammaproteobacteria</taxon>
        <taxon>Pseudomonadales</taxon>
        <taxon>Marinobacteraceae</taxon>
        <taxon>Marinobacter</taxon>
    </lineage>
</organism>
<sequence>MHHLFRLSRHPRRVGVLILCCLPLLAHSNPTAPVEDWQAIIRSAPYWSSQGVYNNVLDIRRWVLEESGYCADPERHLLFDHRGQFLGYTSNAETSAETQQRLNRLREKLAREGRASGWTPGDTSTTGYPFALGCDQPHARLDEARDRYLGEEPGARLWGLWDDLDFASQEKPGTLHEALLYVFNTRSQQQRQSLPDELPRYLAGMLMIESGGRTRAHSTADAKGVMQLTPQVLSDCGVATRNHWHRLAQLDCAMKLMSQNARILEPAINEYFAALPTAKRQRLFTLLLIQAYHGGATRIRRLLDDEDLNGPARYFADNHERFSAGDIAFGMIFHNLGRDRLGLASLYYVADVELAAQAVSSSF</sequence>
<proteinExistence type="predicted"/>
<feature type="signal peptide" evidence="1">
    <location>
        <begin position="1"/>
        <end position="28"/>
    </location>
</feature>
<evidence type="ECO:0000256" key="1">
    <source>
        <dbReference type="SAM" id="SignalP"/>
    </source>
</evidence>
<protein>
    <recommendedName>
        <fullName evidence="4">Transglycosylase SLT domain-containing protein</fullName>
    </recommendedName>
</protein>
<dbReference type="EMBL" id="BMXV01000001">
    <property type="protein sequence ID" value="GGY60085.1"/>
    <property type="molecule type" value="Genomic_DNA"/>
</dbReference>
<evidence type="ECO:0000313" key="2">
    <source>
        <dbReference type="EMBL" id="GGY60085.1"/>
    </source>
</evidence>
<evidence type="ECO:0000313" key="3">
    <source>
        <dbReference type="Proteomes" id="UP000601597"/>
    </source>
</evidence>
<evidence type="ECO:0008006" key="4">
    <source>
        <dbReference type="Google" id="ProtNLM"/>
    </source>
</evidence>
<feature type="chain" id="PRO_5046572546" description="Transglycosylase SLT domain-containing protein" evidence="1">
    <location>
        <begin position="29"/>
        <end position="363"/>
    </location>
</feature>
<comment type="caution">
    <text evidence="2">The sequence shown here is derived from an EMBL/GenBank/DDBJ whole genome shotgun (WGS) entry which is preliminary data.</text>
</comment>
<dbReference type="Proteomes" id="UP000601597">
    <property type="component" value="Unassembled WGS sequence"/>
</dbReference>
<gene>
    <name evidence="2" type="ORF">GCM10007071_03140</name>
</gene>
<accession>A0ABQ3APW0</accession>
<name>A0ABQ3APW0_9GAMM</name>
<reference evidence="3" key="1">
    <citation type="journal article" date="2019" name="Int. J. Syst. Evol. Microbiol.">
        <title>The Global Catalogue of Microorganisms (GCM) 10K type strain sequencing project: providing services to taxonomists for standard genome sequencing and annotation.</title>
        <authorList>
            <consortium name="The Broad Institute Genomics Platform"/>
            <consortium name="The Broad Institute Genome Sequencing Center for Infectious Disease"/>
            <person name="Wu L."/>
            <person name="Ma J."/>
        </authorList>
    </citation>
    <scope>NUCLEOTIDE SEQUENCE [LARGE SCALE GENOMIC DNA]</scope>
    <source>
        <strain evidence="3">KCTC 22280</strain>
    </source>
</reference>
<dbReference type="InterPro" id="IPR023346">
    <property type="entry name" value="Lysozyme-like_dom_sf"/>
</dbReference>
<dbReference type="SUPFAM" id="SSF53955">
    <property type="entry name" value="Lysozyme-like"/>
    <property type="match status" value="1"/>
</dbReference>
<keyword evidence="1" id="KW-0732">Signal</keyword>
<dbReference type="Gene3D" id="1.10.530.10">
    <property type="match status" value="1"/>
</dbReference>